<dbReference type="InterPro" id="IPR002083">
    <property type="entry name" value="MATH/TRAF_dom"/>
</dbReference>
<dbReference type="GO" id="GO:0016567">
    <property type="term" value="P:protein ubiquitination"/>
    <property type="evidence" value="ECO:0007669"/>
    <property type="project" value="InterPro"/>
</dbReference>
<evidence type="ECO:0000259" key="1">
    <source>
        <dbReference type="PROSITE" id="PS50144"/>
    </source>
</evidence>
<dbReference type="CDD" id="cd00121">
    <property type="entry name" value="MATH"/>
    <property type="match status" value="1"/>
</dbReference>
<dbReference type="EMBL" id="PQIB02000008">
    <property type="protein sequence ID" value="RLN04692.1"/>
    <property type="molecule type" value="Genomic_DNA"/>
</dbReference>
<evidence type="ECO:0000313" key="3">
    <source>
        <dbReference type="Proteomes" id="UP000275267"/>
    </source>
</evidence>
<dbReference type="PANTHER" id="PTHR26379">
    <property type="entry name" value="BTB/POZ AND MATH DOMAIN-CONTAINING PROTEIN 1"/>
    <property type="match status" value="1"/>
</dbReference>
<keyword evidence="3" id="KW-1185">Reference proteome</keyword>
<gene>
    <name evidence="2" type="ORF">C2845_PM13G06440</name>
</gene>
<reference evidence="3" key="1">
    <citation type="journal article" date="2019" name="Nat. Commun.">
        <title>The genome of broomcorn millet.</title>
        <authorList>
            <person name="Zou C."/>
            <person name="Miki D."/>
            <person name="Li D."/>
            <person name="Tang Q."/>
            <person name="Xiao L."/>
            <person name="Rajput S."/>
            <person name="Deng P."/>
            <person name="Jia W."/>
            <person name="Huang R."/>
            <person name="Zhang M."/>
            <person name="Sun Y."/>
            <person name="Hu J."/>
            <person name="Fu X."/>
            <person name="Schnable P.S."/>
            <person name="Li F."/>
            <person name="Zhang H."/>
            <person name="Feng B."/>
            <person name="Zhu X."/>
            <person name="Liu R."/>
            <person name="Schnable J.C."/>
            <person name="Zhu J.-K."/>
            <person name="Zhang H."/>
        </authorList>
    </citation>
    <scope>NUCLEOTIDE SEQUENCE [LARGE SCALE GENOMIC DNA]</scope>
</reference>
<dbReference type="PANTHER" id="PTHR26379:SF438">
    <property type="entry name" value="OS08G0128700 PROTEIN"/>
    <property type="match status" value="1"/>
</dbReference>
<dbReference type="PROSITE" id="PS50144">
    <property type="entry name" value="MATH"/>
    <property type="match status" value="1"/>
</dbReference>
<dbReference type="Pfam" id="PF22486">
    <property type="entry name" value="MATH_2"/>
    <property type="match status" value="1"/>
</dbReference>
<dbReference type="STRING" id="4540.A0A3L6RKU5"/>
<name>A0A3L6RKU5_PANMI</name>
<comment type="caution">
    <text evidence="2">The sequence shown here is derived from an EMBL/GenBank/DDBJ whole genome shotgun (WGS) entry which is preliminary data.</text>
</comment>
<dbReference type="AlphaFoldDB" id="A0A3L6RKU5"/>
<protein>
    <recommendedName>
        <fullName evidence="1">MATH domain-containing protein</fullName>
    </recommendedName>
</protein>
<dbReference type="InterPro" id="IPR045005">
    <property type="entry name" value="BPM1-6"/>
</dbReference>
<dbReference type="Proteomes" id="UP000275267">
    <property type="component" value="Unassembled WGS sequence"/>
</dbReference>
<proteinExistence type="predicted"/>
<accession>A0A3L6RKU5</accession>
<dbReference type="Gene3D" id="2.60.210.10">
    <property type="entry name" value="Apoptosis, Tumor Necrosis Factor Receptor Associated Protein 2, Chain A"/>
    <property type="match status" value="1"/>
</dbReference>
<sequence>MPAPAAAAAATTRSTCTVETVQGAHVFDIFGYSLHKGMGADKFLQSATFSVGGHDWAIRLYPDTPRARPAAAAGGRGAREYVFVYLVLMSDGAAARASCDLGLVNRATGLATTVHATAEPRVFKYGEQSMFYPEVAFMGCVELEASPYLADDRLTIRCTVTVIRKPRVSASAAGGLGGFGRRTSLGAMASCWPQLRRMRTMSLSFAEGRFSRGR</sequence>
<feature type="domain" description="MATH" evidence="1">
    <location>
        <begin position="22"/>
        <end position="160"/>
    </location>
</feature>
<dbReference type="OrthoDB" id="695787at2759"/>
<dbReference type="SUPFAM" id="SSF49599">
    <property type="entry name" value="TRAF domain-like"/>
    <property type="match status" value="1"/>
</dbReference>
<evidence type="ECO:0000313" key="2">
    <source>
        <dbReference type="EMBL" id="RLN04692.1"/>
    </source>
</evidence>
<organism evidence="2 3">
    <name type="scientific">Panicum miliaceum</name>
    <name type="common">Proso millet</name>
    <name type="synonym">Broomcorn millet</name>
    <dbReference type="NCBI Taxonomy" id="4540"/>
    <lineage>
        <taxon>Eukaryota</taxon>
        <taxon>Viridiplantae</taxon>
        <taxon>Streptophyta</taxon>
        <taxon>Embryophyta</taxon>
        <taxon>Tracheophyta</taxon>
        <taxon>Spermatophyta</taxon>
        <taxon>Magnoliopsida</taxon>
        <taxon>Liliopsida</taxon>
        <taxon>Poales</taxon>
        <taxon>Poaceae</taxon>
        <taxon>PACMAD clade</taxon>
        <taxon>Panicoideae</taxon>
        <taxon>Panicodae</taxon>
        <taxon>Paniceae</taxon>
        <taxon>Panicinae</taxon>
        <taxon>Panicum</taxon>
        <taxon>Panicum sect. Panicum</taxon>
    </lineage>
</organism>
<dbReference type="InterPro" id="IPR008974">
    <property type="entry name" value="TRAF-like"/>
</dbReference>